<dbReference type="SUPFAM" id="SSF51182">
    <property type="entry name" value="RmlC-like cupins"/>
    <property type="match status" value="1"/>
</dbReference>
<reference evidence="2" key="1">
    <citation type="submission" date="2016-11" db="EMBL/GenBank/DDBJ databases">
        <authorList>
            <person name="Varghese N."/>
            <person name="Submissions S."/>
        </authorList>
    </citation>
    <scope>NUCLEOTIDE SEQUENCE [LARGE SCALE GENOMIC DNA]</scope>
    <source>
        <strain evidence="2">DSM 26134</strain>
    </source>
</reference>
<evidence type="ECO:0000313" key="2">
    <source>
        <dbReference type="Proteomes" id="UP000184474"/>
    </source>
</evidence>
<sequence>MKNLTHTFLFACLLVSCSTPTEETNSTITNHKIVLSSDIKWEKLNPARGDKSPQAGTIWGDRKGEVATGFLAKFVDGFSSPPHIHNVTYRAIVLKGLIHNDDPEAKTMWMKPGSFWTQPKGESHITSAKGGETIAYVEIDQGPYLVEPINEAFDNGERPINIDVSNLVWLGFDQTNWIEQNTNAELCYLWGSQNDDNLKGLFIKLPSGFKGNLRSNGDIFHSVVVQGKLGYSTTTNSILDVGSYFSSTSAANHSIANDSNKETVLYIRTNGSIKIQ</sequence>
<accession>A0A1M6Q7A0</accession>
<name>A0A1M6Q7A0_REIAG</name>
<evidence type="ECO:0008006" key="3">
    <source>
        <dbReference type="Google" id="ProtNLM"/>
    </source>
</evidence>
<dbReference type="RefSeq" id="WP_073122199.1">
    <property type="nucleotide sequence ID" value="NZ_FRAA01000003.1"/>
</dbReference>
<dbReference type="CDD" id="cd06989">
    <property type="entry name" value="cupin_DRT102"/>
    <property type="match status" value="1"/>
</dbReference>
<dbReference type="Gene3D" id="2.60.120.10">
    <property type="entry name" value="Jelly Rolls"/>
    <property type="match status" value="1"/>
</dbReference>
<organism evidence="1 2">
    <name type="scientific">Reichenbachiella agariperforans</name>
    <dbReference type="NCBI Taxonomy" id="156994"/>
    <lineage>
        <taxon>Bacteria</taxon>
        <taxon>Pseudomonadati</taxon>
        <taxon>Bacteroidota</taxon>
        <taxon>Cytophagia</taxon>
        <taxon>Cytophagales</taxon>
        <taxon>Reichenbachiellaceae</taxon>
        <taxon>Reichenbachiella</taxon>
    </lineage>
</organism>
<dbReference type="InterPro" id="IPR011051">
    <property type="entry name" value="RmlC_Cupin_sf"/>
</dbReference>
<evidence type="ECO:0000313" key="1">
    <source>
        <dbReference type="EMBL" id="SHK16071.1"/>
    </source>
</evidence>
<dbReference type="STRING" id="156994.SAMN04488028_103199"/>
<protein>
    <recommendedName>
        <fullName evidence="3">DUF4437 domain-containing protein</fullName>
    </recommendedName>
</protein>
<dbReference type="EMBL" id="FRAA01000003">
    <property type="protein sequence ID" value="SHK16071.1"/>
    <property type="molecule type" value="Genomic_DNA"/>
</dbReference>
<dbReference type="InterPro" id="IPR014710">
    <property type="entry name" value="RmlC-like_jellyroll"/>
</dbReference>
<dbReference type="Pfam" id="PF14499">
    <property type="entry name" value="DUF4437"/>
    <property type="match status" value="1"/>
</dbReference>
<proteinExistence type="predicted"/>
<gene>
    <name evidence="1" type="ORF">SAMN04488028_103199</name>
</gene>
<dbReference type="PROSITE" id="PS51257">
    <property type="entry name" value="PROKAR_LIPOPROTEIN"/>
    <property type="match status" value="1"/>
</dbReference>
<dbReference type="InterPro" id="IPR028013">
    <property type="entry name" value="DUF4437"/>
</dbReference>
<dbReference type="AlphaFoldDB" id="A0A1M6Q7A0"/>
<keyword evidence="2" id="KW-1185">Reference proteome</keyword>
<dbReference type="Proteomes" id="UP000184474">
    <property type="component" value="Unassembled WGS sequence"/>
</dbReference>